<accession>G3AUP9</accession>
<feature type="region of interest" description="Disordered" evidence="1">
    <location>
        <begin position="75"/>
        <end position="128"/>
    </location>
</feature>
<dbReference type="RefSeq" id="XP_007377576.1">
    <property type="nucleotide sequence ID" value="XM_007377514.1"/>
</dbReference>
<evidence type="ECO:0000313" key="3">
    <source>
        <dbReference type="Proteomes" id="UP000000709"/>
    </source>
</evidence>
<dbReference type="KEGG" id="spaa:SPAPADRAFT_68679"/>
<dbReference type="eggNOG" id="ENOG502TDFT">
    <property type="taxonomic scope" value="Eukaryota"/>
</dbReference>
<dbReference type="OMA" id="YEKYIIR"/>
<evidence type="ECO:0000256" key="1">
    <source>
        <dbReference type="SAM" id="MobiDB-lite"/>
    </source>
</evidence>
<feature type="compositionally biased region" description="Acidic residues" evidence="1">
    <location>
        <begin position="104"/>
        <end position="128"/>
    </location>
</feature>
<organism evidence="3">
    <name type="scientific">Spathaspora passalidarum (strain NRRL Y-27907 / 11-Y1)</name>
    <dbReference type="NCBI Taxonomy" id="619300"/>
    <lineage>
        <taxon>Eukaryota</taxon>
        <taxon>Fungi</taxon>
        <taxon>Dikarya</taxon>
        <taxon>Ascomycota</taxon>
        <taxon>Saccharomycotina</taxon>
        <taxon>Pichiomycetes</taxon>
        <taxon>Debaryomycetaceae</taxon>
        <taxon>Spathaspora</taxon>
    </lineage>
</organism>
<dbReference type="HOGENOM" id="CLU_084555_0_0_1"/>
<sequence length="287" mass="33278">MTEQTPNQSILSPANYYFLLKTENIQPLLETVDQLQHEINENHATIKRLSQIIDYKLNGFPELKLDEDVIRLADSYSGNSNDNGHVSVDEATAGRQRELYSMNEDQENEEEEEEEEEEDNEKDTEPESIDPLRYLLEQKYQLPPPIPESSATDPTKLRMQQLLADISHLSKLQRGKVYRNSQLLEIIQEYEEFIMTNLLPQLREQLHGLVYDQEISNIKHMVDKKHECVEKIYKKYLNNVQGLCKIIDLNKAVIKFMDVEDGFNDKLSHQLASLEALKSNLIGKSDT</sequence>
<proteinExistence type="predicted"/>
<dbReference type="InParanoid" id="G3AUP9"/>
<keyword evidence="3" id="KW-1185">Reference proteome</keyword>
<name>G3AUP9_SPAPN</name>
<dbReference type="GeneID" id="18875234"/>
<dbReference type="EMBL" id="GL996505">
    <property type="protein sequence ID" value="EGW30605.1"/>
    <property type="molecule type" value="Genomic_DNA"/>
</dbReference>
<dbReference type="OrthoDB" id="4023279at2759"/>
<gene>
    <name evidence="2" type="ORF">SPAPADRAFT_68679</name>
</gene>
<evidence type="ECO:0000313" key="2">
    <source>
        <dbReference type="EMBL" id="EGW30605.1"/>
    </source>
</evidence>
<reference evidence="2 3" key="1">
    <citation type="journal article" date="2011" name="Proc. Natl. Acad. Sci. U.S.A.">
        <title>Comparative genomics of xylose-fermenting fungi for enhanced biofuel production.</title>
        <authorList>
            <person name="Wohlbach D.J."/>
            <person name="Kuo A."/>
            <person name="Sato T.K."/>
            <person name="Potts K.M."/>
            <person name="Salamov A.A."/>
            <person name="LaButti K.M."/>
            <person name="Sun H."/>
            <person name="Clum A."/>
            <person name="Pangilinan J.L."/>
            <person name="Lindquist E.A."/>
            <person name="Lucas S."/>
            <person name="Lapidus A."/>
            <person name="Jin M."/>
            <person name="Gunawan C."/>
            <person name="Balan V."/>
            <person name="Dale B.E."/>
            <person name="Jeffries T.W."/>
            <person name="Zinkel R."/>
            <person name="Barry K.W."/>
            <person name="Grigoriev I.V."/>
            <person name="Gasch A.P."/>
        </authorList>
    </citation>
    <scope>NUCLEOTIDE SEQUENCE [LARGE SCALE GENOMIC DNA]</scope>
    <source>
        <strain evidence="3">NRRL Y-27907 / 11-Y1</strain>
    </source>
</reference>
<dbReference type="AlphaFoldDB" id="G3AUP9"/>
<protein>
    <submittedName>
        <fullName evidence="2">Uncharacterized protein</fullName>
    </submittedName>
</protein>
<dbReference type="Proteomes" id="UP000000709">
    <property type="component" value="Unassembled WGS sequence"/>
</dbReference>